<accession>A0A6J0B7S2</accession>
<evidence type="ECO:0000313" key="2">
    <source>
        <dbReference type="Proteomes" id="UP000829291"/>
    </source>
</evidence>
<name>A0A6J0B7S2_NEOLC</name>
<organism evidence="3">
    <name type="scientific">Neodiprion lecontei</name>
    <name type="common">Redheaded pine sawfly</name>
    <dbReference type="NCBI Taxonomy" id="441921"/>
    <lineage>
        <taxon>Eukaryota</taxon>
        <taxon>Metazoa</taxon>
        <taxon>Ecdysozoa</taxon>
        <taxon>Arthropoda</taxon>
        <taxon>Hexapoda</taxon>
        <taxon>Insecta</taxon>
        <taxon>Pterygota</taxon>
        <taxon>Neoptera</taxon>
        <taxon>Endopterygota</taxon>
        <taxon>Hymenoptera</taxon>
        <taxon>Tenthredinoidea</taxon>
        <taxon>Diprionidae</taxon>
        <taxon>Diprioninae</taxon>
        <taxon>Neodiprion</taxon>
    </lineage>
</organism>
<dbReference type="AlphaFoldDB" id="A0A6J0B7S2"/>
<reference evidence="3" key="1">
    <citation type="submission" date="2025-08" db="UniProtKB">
        <authorList>
            <consortium name="RefSeq"/>
        </authorList>
    </citation>
    <scope>IDENTIFICATION</scope>
    <source>
        <tissue evidence="3">Thorax and Abdomen</tissue>
    </source>
</reference>
<dbReference type="GeneID" id="107217878"/>
<dbReference type="RefSeq" id="XP_015511049.2">
    <property type="nucleotide sequence ID" value="XM_015655563.2"/>
</dbReference>
<dbReference type="InParanoid" id="A0A6J0B7S2"/>
<feature type="chain" id="PRO_5045270616" evidence="1">
    <location>
        <begin position="21"/>
        <end position="225"/>
    </location>
</feature>
<gene>
    <name evidence="3" type="primary">LOC107217878</name>
</gene>
<evidence type="ECO:0000256" key="1">
    <source>
        <dbReference type="SAM" id="SignalP"/>
    </source>
</evidence>
<keyword evidence="1" id="KW-0732">Signal</keyword>
<proteinExistence type="predicted"/>
<dbReference type="KEGG" id="nlo:107217878"/>
<keyword evidence="2" id="KW-1185">Reference proteome</keyword>
<dbReference type="OrthoDB" id="6613562at2759"/>
<feature type="signal peptide" evidence="1">
    <location>
        <begin position="1"/>
        <end position="20"/>
    </location>
</feature>
<evidence type="ECO:0000313" key="3">
    <source>
        <dbReference type="RefSeq" id="XP_015511049.2"/>
    </source>
</evidence>
<sequence>MLGKCSALLVLLSVIAVAHGAPRKHRRSTLPPWHHPCGENYYTTTEENMVDDCETGWKSGLQLPTSSNAVALDNYIKSKYEELYSQVSNLPEHQYKQNWVPGKKDIKIVMDLVNADPKMVAEHLPKLHTDLQKFAVAFEELIEDETRQDVHNALVETRDKLMMDLCEVEVSLTSMCLKVPERVSENIMTGTDKDPEGETKRLVRDWGILFRYREYLSTWGKILHY</sequence>
<dbReference type="Proteomes" id="UP000829291">
    <property type="component" value="Chromosome 6"/>
</dbReference>
<protein>
    <submittedName>
        <fullName evidence="3">Uncharacterized protein LOC107217878</fullName>
    </submittedName>
</protein>